<evidence type="ECO:0000313" key="1">
    <source>
        <dbReference type="EMBL" id="KAK3670608.1"/>
    </source>
</evidence>
<organism evidence="1 2">
    <name type="scientific">Recurvomyces mirabilis</name>
    <dbReference type="NCBI Taxonomy" id="574656"/>
    <lineage>
        <taxon>Eukaryota</taxon>
        <taxon>Fungi</taxon>
        <taxon>Dikarya</taxon>
        <taxon>Ascomycota</taxon>
        <taxon>Pezizomycotina</taxon>
        <taxon>Dothideomycetes</taxon>
        <taxon>Dothideomycetidae</taxon>
        <taxon>Mycosphaerellales</taxon>
        <taxon>Teratosphaeriaceae</taxon>
        <taxon>Recurvomyces</taxon>
    </lineage>
</organism>
<sequence>MEFVIHVELAIETFVDWFTELGDVAHDFDNCFRSMESLNTVVLGIDSCYAVTNASDPPLSLRSLLIGFNLLPRTRVAYVGLIRLDYPGLNQQLWLNHFALTKSWKAVQRDAQISEDPFQQLLDLEYV</sequence>
<keyword evidence="2" id="KW-1185">Reference proteome</keyword>
<evidence type="ECO:0000313" key="2">
    <source>
        <dbReference type="Proteomes" id="UP001274830"/>
    </source>
</evidence>
<dbReference type="AlphaFoldDB" id="A0AAE0TS90"/>
<gene>
    <name evidence="1" type="ORF">LTR78_009443</name>
</gene>
<dbReference type="EMBL" id="JAUTXT010000053">
    <property type="protein sequence ID" value="KAK3670608.1"/>
    <property type="molecule type" value="Genomic_DNA"/>
</dbReference>
<proteinExistence type="predicted"/>
<accession>A0AAE0TS90</accession>
<dbReference type="Proteomes" id="UP001274830">
    <property type="component" value="Unassembled WGS sequence"/>
</dbReference>
<comment type="caution">
    <text evidence="1">The sequence shown here is derived from an EMBL/GenBank/DDBJ whole genome shotgun (WGS) entry which is preliminary data.</text>
</comment>
<protein>
    <submittedName>
        <fullName evidence="1">Uncharacterized protein</fullName>
    </submittedName>
</protein>
<name>A0AAE0TS90_9PEZI</name>
<reference evidence="1" key="1">
    <citation type="submission" date="2023-07" db="EMBL/GenBank/DDBJ databases">
        <title>Black Yeasts Isolated from many extreme environments.</title>
        <authorList>
            <person name="Coleine C."/>
            <person name="Stajich J.E."/>
            <person name="Selbmann L."/>
        </authorList>
    </citation>
    <scope>NUCLEOTIDE SEQUENCE</scope>
    <source>
        <strain evidence="1">CCFEE 5485</strain>
    </source>
</reference>